<evidence type="ECO:0000313" key="2">
    <source>
        <dbReference type="EMBL" id="OAQ78589.1"/>
    </source>
</evidence>
<evidence type="ECO:0000313" key="3">
    <source>
        <dbReference type="EMBL" id="OAQ93668.1"/>
    </source>
</evidence>
<dbReference type="EMBL" id="LSBI01000002">
    <property type="protein sequence ID" value="OAQ93668.1"/>
    <property type="molecule type" value="Genomic_DNA"/>
</dbReference>
<proteinExistence type="predicted"/>
<reference evidence="2 4" key="1">
    <citation type="submission" date="2016-01" db="EMBL/GenBank/DDBJ databases">
        <title>Biosynthesis of antibiotic leucinostatins and their inhibition on Phytophthora in bio-control Purpureocillium lilacinum.</title>
        <authorList>
            <person name="Wang G."/>
            <person name="Liu Z."/>
            <person name="Lin R."/>
            <person name="Li E."/>
            <person name="Mao Z."/>
            <person name="Ling J."/>
            <person name="Yin W."/>
            <person name="Xie B."/>
        </authorList>
    </citation>
    <scope>NUCLEOTIDE SEQUENCE [LARGE SCALE GENOMIC DNA]</scope>
    <source>
        <strain evidence="2">PLBJ-1</strain>
        <strain evidence="3">PLFJ-1</strain>
    </source>
</reference>
<dbReference type="Proteomes" id="UP000078340">
    <property type="component" value="Unassembled WGS sequence"/>
</dbReference>
<organism evidence="2 4">
    <name type="scientific">Purpureocillium lilacinum</name>
    <name type="common">Paecilomyces lilacinus</name>
    <dbReference type="NCBI Taxonomy" id="33203"/>
    <lineage>
        <taxon>Eukaryota</taxon>
        <taxon>Fungi</taxon>
        <taxon>Dikarya</taxon>
        <taxon>Ascomycota</taxon>
        <taxon>Pezizomycotina</taxon>
        <taxon>Sordariomycetes</taxon>
        <taxon>Hypocreomycetidae</taxon>
        <taxon>Hypocreales</taxon>
        <taxon>Ophiocordycipitaceae</taxon>
        <taxon>Purpureocillium</taxon>
    </lineage>
</organism>
<comment type="caution">
    <text evidence="2">The sequence shown here is derived from an EMBL/GenBank/DDBJ whole genome shotgun (WGS) entry which is preliminary data.</text>
</comment>
<sequence length="230" mass="24894">MGTDRLVSVYQFYSPVAHYLPFSDEKTGGPSWHHRHRPRGAATQASKIASESLSAPTSRLLLIGDGSGRATNRGLRGRRAWPRGCLSGVQPDGVGQPLATLSYCSRPRLAELCLHPVCQAHRAAWEVSHHARVSPFSPLPMLARVCRPAACPGALDGTVPPGTLLSRQCRALLANVFLPVPSEGRAKGPTNTEPMRPSLRSGKIRLPRTCLRHCVRLCPSSAAGVRQHRL</sequence>
<name>A0A179GN40_PURLI</name>
<feature type="region of interest" description="Disordered" evidence="1">
    <location>
        <begin position="27"/>
        <end position="49"/>
    </location>
</feature>
<dbReference type="Proteomes" id="UP000078240">
    <property type="component" value="Unassembled WGS sequence"/>
</dbReference>
<evidence type="ECO:0000256" key="1">
    <source>
        <dbReference type="SAM" id="MobiDB-lite"/>
    </source>
</evidence>
<accession>A0A179GN40</accession>
<gene>
    <name evidence="2" type="ORF">VFPBJ_06710</name>
    <name evidence="3" type="ORF">VFPFJ_02830</name>
</gene>
<dbReference type="AlphaFoldDB" id="A0A179GN40"/>
<protein>
    <submittedName>
        <fullName evidence="2">Uncharacterized protein</fullName>
    </submittedName>
</protein>
<dbReference type="EMBL" id="LSBH01000005">
    <property type="protein sequence ID" value="OAQ78589.1"/>
    <property type="molecule type" value="Genomic_DNA"/>
</dbReference>
<evidence type="ECO:0000313" key="4">
    <source>
        <dbReference type="Proteomes" id="UP000078240"/>
    </source>
</evidence>